<protein>
    <submittedName>
        <fullName evidence="1">Uncharacterized protein</fullName>
    </submittedName>
</protein>
<dbReference type="EMBL" id="BKCJ011850565">
    <property type="protein sequence ID" value="GFD58252.1"/>
    <property type="molecule type" value="Genomic_DNA"/>
</dbReference>
<gene>
    <name evidence="1" type="ORF">Tci_930221</name>
</gene>
<name>A0A699XDS2_TANCI</name>
<feature type="non-terminal residue" evidence="1">
    <location>
        <position position="85"/>
    </location>
</feature>
<accession>A0A699XDS2</accession>
<dbReference type="AlphaFoldDB" id="A0A699XDS2"/>
<feature type="non-terminal residue" evidence="1">
    <location>
        <position position="1"/>
    </location>
</feature>
<comment type="caution">
    <text evidence="1">The sequence shown here is derived from an EMBL/GenBank/DDBJ whole genome shotgun (WGS) entry which is preliminary data.</text>
</comment>
<proteinExistence type="predicted"/>
<evidence type="ECO:0000313" key="1">
    <source>
        <dbReference type="EMBL" id="GFD58252.1"/>
    </source>
</evidence>
<sequence>FDDTEGINAEMKADGVQIASAGNSVLESMKDAVQSCEADLGIDGPALREHESELERRETVLEKIAIDVEDGNFVKKILYPISQSG</sequence>
<reference evidence="1" key="1">
    <citation type="journal article" date="2019" name="Sci. Rep.">
        <title>Draft genome of Tanacetum cinerariifolium, the natural source of mosquito coil.</title>
        <authorList>
            <person name="Yamashiro T."/>
            <person name="Shiraishi A."/>
            <person name="Satake H."/>
            <person name="Nakayama K."/>
        </authorList>
    </citation>
    <scope>NUCLEOTIDE SEQUENCE</scope>
</reference>
<organism evidence="1">
    <name type="scientific">Tanacetum cinerariifolium</name>
    <name type="common">Dalmatian daisy</name>
    <name type="synonym">Chrysanthemum cinerariifolium</name>
    <dbReference type="NCBI Taxonomy" id="118510"/>
    <lineage>
        <taxon>Eukaryota</taxon>
        <taxon>Viridiplantae</taxon>
        <taxon>Streptophyta</taxon>
        <taxon>Embryophyta</taxon>
        <taxon>Tracheophyta</taxon>
        <taxon>Spermatophyta</taxon>
        <taxon>Magnoliopsida</taxon>
        <taxon>eudicotyledons</taxon>
        <taxon>Gunneridae</taxon>
        <taxon>Pentapetalae</taxon>
        <taxon>asterids</taxon>
        <taxon>campanulids</taxon>
        <taxon>Asterales</taxon>
        <taxon>Asteraceae</taxon>
        <taxon>Asteroideae</taxon>
        <taxon>Anthemideae</taxon>
        <taxon>Anthemidinae</taxon>
        <taxon>Tanacetum</taxon>
    </lineage>
</organism>